<dbReference type="SUPFAM" id="SSF46785">
    <property type="entry name" value="Winged helix' DNA-binding domain"/>
    <property type="match status" value="1"/>
</dbReference>
<dbReference type="GO" id="GO:1990904">
    <property type="term" value="C:ribonucleoprotein complex"/>
    <property type="evidence" value="ECO:0007669"/>
    <property type="project" value="UniProtKB-UniRule"/>
</dbReference>
<gene>
    <name evidence="9" type="ORF">UBRO2_01123</name>
</gene>
<evidence type="ECO:0000259" key="6">
    <source>
        <dbReference type="PROSITE" id="PS50102"/>
    </source>
</evidence>
<feature type="compositionally biased region" description="Basic and acidic residues" evidence="5">
    <location>
        <begin position="7"/>
        <end position="16"/>
    </location>
</feature>
<dbReference type="InterPro" id="IPR014886">
    <property type="entry name" value="La_xRRM"/>
</dbReference>
<feature type="domain" description="HTH La-type RNA-binding" evidence="7">
    <location>
        <begin position="30"/>
        <end position="125"/>
    </location>
</feature>
<dbReference type="InterPro" id="IPR012677">
    <property type="entry name" value="Nucleotide-bd_a/b_plait_sf"/>
</dbReference>
<evidence type="ECO:0000259" key="8">
    <source>
        <dbReference type="PROSITE" id="PS51939"/>
    </source>
</evidence>
<evidence type="ECO:0000313" key="9">
    <source>
        <dbReference type="EMBL" id="SYW75968.1"/>
    </source>
</evidence>
<keyword evidence="2 4" id="KW-0694">RNA-binding</keyword>
<proteinExistence type="predicted"/>
<dbReference type="Gene3D" id="3.30.70.330">
    <property type="match status" value="2"/>
</dbReference>
<dbReference type="InterPro" id="IPR035979">
    <property type="entry name" value="RBD_domain_sf"/>
</dbReference>
<evidence type="ECO:0000259" key="7">
    <source>
        <dbReference type="PROSITE" id="PS50961"/>
    </source>
</evidence>
<dbReference type="Pfam" id="PF05383">
    <property type="entry name" value="La"/>
    <property type="match status" value="1"/>
</dbReference>
<feature type="compositionally biased region" description="Gly residues" evidence="5">
    <location>
        <begin position="418"/>
        <end position="450"/>
    </location>
</feature>
<dbReference type="EMBL" id="ULHB01000013">
    <property type="protein sequence ID" value="SYW75968.1"/>
    <property type="molecule type" value="Genomic_DNA"/>
</dbReference>
<keyword evidence="3" id="KW-0539">Nucleus</keyword>
<dbReference type="SUPFAM" id="SSF54928">
    <property type="entry name" value="RNA-binding domain, RBD"/>
    <property type="match status" value="1"/>
</dbReference>
<dbReference type="Pfam" id="PF00076">
    <property type="entry name" value="RRM_1"/>
    <property type="match status" value="1"/>
</dbReference>
<feature type="domain" description="XRRM" evidence="8">
    <location>
        <begin position="305"/>
        <end position="434"/>
    </location>
</feature>
<dbReference type="PRINTS" id="PR00302">
    <property type="entry name" value="LUPUSLA"/>
</dbReference>
<keyword evidence="10" id="KW-1185">Reference proteome</keyword>
<dbReference type="InterPro" id="IPR036388">
    <property type="entry name" value="WH-like_DNA-bd_sf"/>
</dbReference>
<dbReference type="CDD" id="cd08029">
    <property type="entry name" value="LA_like_fungal"/>
    <property type="match status" value="1"/>
</dbReference>
<dbReference type="PANTHER" id="PTHR22792">
    <property type="entry name" value="LUPUS LA PROTEIN-RELATED"/>
    <property type="match status" value="1"/>
</dbReference>
<feature type="region of interest" description="Disordered" evidence="5">
    <location>
        <begin position="1"/>
        <end position="29"/>
    </location>
</feature>
<feature type="domain" description="RRM" evidence="6">
    <location>
        <begin position="129"/>
        <end position="232"/>
    </location>
</feature>
<feature type="region of interest" description="Disordered" evidence="5">
    <location>
        <begin position="230"/>
        <end position="303"/>
    </location>
</feature>
<evidence type="ECO:0000256" key="3">
    <source>
        <dbReference type="ARBA" id="ARBA00023242"/>
    </source>
</evidence>
<sequence length="482" mass="53257">MPAKQQVKQEDVKQEEVVAASTSATETSTTMTVEEAKEEALRQVEFYFHDSNLPFDKFLFTLTRKDPEGWVSIATIASFKRMHAIKNLLGLDGIAEVLRGSKELLDVSEDGANVRRRKELVPVKDAFDRSIYAKGFGEETETLQKELESFFNTFGKVNSVRMRRDMEAATKPKPFKGSVFVEFADMDDRNKFLSQAAQKDPEQDGGKGVSFQDKELVVMSKDAYVKMKMEEKGIDPSNNKINRGSNAPKKFNAFKEMNKREGGRAGDRKQQEDDKPNRSDPLEFEYNGKQLTTRPDGTVDPDAVEFPPKSVLKFTGAGEGGSWKYLKDTLVTVHPTSFVEFPAGAVEGAVGFKEPLSDEKLAEIKSKNITVGGKVVQFSRVDEETAKKFYIERANFRASFMLDRREQDSQRGGDRRGNGGYGRGGRGGGGRGGKFGRGGGGGRGGGFGRAGGDKRKRDNDSSNDNRDDGAPPAIGKKVKTEE</sequence>
<evidence type="ECO:0000256" key="2">
    <source>
        <dbReference type="ARBA" id="ARBA00022884"/>
    </source>
</evidence>
<dbReference type="Gene3D" id="1.10.10.10">
    <property type="entry name" value="Winged helix-like DNA-binding domain superfamily/Winged helix DNA-binding domain"/>
    <property type="match status" value="1"/>
</dbReference>
<dbReference type="AlphaFoldDB" id="A0A8H8TP08"/>
<reference evidence="9" key="1">
    <citation type="submission" date="2018-08" db="EMBL/GenBank/DDBJ databases">
        <authorList>
            <person name="Guldener U."/>
        </authorList>
    </citation>
    <scope>NUCLEOTIDE SEQUENCE</scope>
    <source>
        <strain evidence="9">UB2</strain>
    </source>
</reference>
<dbReference type="SMART" id="SM00715">
    <property type="entry name" value="LA"/>
    <property type="match status" value="1"/>
</dbReference>
<evidence type="ECO:0000313" key="10">
    <source>
        <dbReference type="Proteomes" id="UP000658997"/>
    </source>
</evidence>
<dbReference type="CDD" id="cd12291">
    <property type="entry name" value="RRM1_La"/>
    <property type="match status" value="1"/>
</dbReference>
<feature type="compositionally biased region" description="Basic and acidic residues" evidence="5">
    <location>
        <begin position="451"/>
        <end position="469"/>
    </location>
</feature>
<dbReference type="PANTHER" id="PTHR22792:SF140">
    <property type="entry name" value="ACHILLES, ISOFORM A"/>
    <property type="match status" value="1"/>
</dbReference>
<dbReference type="InterPro" id="IPR036390">
    <property type="entry name" value="WH_DNA-bd_sf"/>
</dbReference>
<dbReference type="InterPro" id="IPR045180">
    <property type="entry name" value="La_dom_prot"/>
</dbReference>
<dbReference type="GO" id="GO:0005634">
    <property type="term" value="C:nucleus"/>
    <property type="evidence" value="ECO:0007669"/>
    <property type="project" value="UniProtKB-SubCell"/>
</dbReference>
<dbReference type="PROSITE" id="PS50961">
    <property type="entry name" value="HTH_LA"/>
    <property type="match status" value="1"/>
</dbReference>
<dbReference type="InterPro" id="IPR000504">
    <property type="entry name" value="RRM_dom"/>
</dbReference>
<dbReference type="InterPro" id="IPR006630">
    <property type="entry name" value="La_HTH"/>
</dbReference>
<dbReference type="InterPro" id="IPR002344">
    <property type="entry name" value="Lupus_La"/>
</dbReference>
<comment type="subcellular location">
    <subcellularLocation>
        <location evidence="1">Nucleus</location>
    </subcellularLocation>
</comment>
<evidence type="ECO:0000256" key="5">
    <source>
        <dbReference type="SAM" id="MobiDB-lite"/>
    </source>
</evidence>
<protein>
    <submittedName>
        <fullName evidence="9">Related to LHP1 - RNA binding protein</fullName>
    </submittedName>
</protein>
<comment type="caution">
    <text evidence="9">The sequence shown here is derived from an EMBL/GenBank/DDBJ whole genome shotgun (WGS) entry which is preliminary data.</text>
</comment>
<name>A0A8H8TP08_9BASI</name>
<feature type="compositionally biased region" description="Basic and acidic residues" evidence="5">
    <location>
        <begin position="256"/>
        <end position="281"/>
    </location>
</feature>
<feature type="compositionally biased region" description="Basic and acidic residues" evidence="5">
    <location>
        <begin position="402"/>
        <end position="417"/>
    </location>
</feature>
<dbReference type="GO" id="GO:0006396">
    <property type="term" value="P:RNA processing"/>
    <property type="evidence" value="ECO:0007669"/>
    <property type="project" value="InterPro"/>
</dbReference>
<feature type="region of interest" description="Disordered" evidence="5">
    <location>
        <begin position="402"/>
        <end position="482"/>
    </location>
</feature>
<dbReference type="Proteomes" id="UP000658997">
    <property type="component" value="Unassembled WGS sequence"/>
</dbReference>
<dbReference type="GO" id="GO:0003729">
    <property type="term" value="F:mRNA binding"/>
    <property type="evidence" value="ECO:0007669"/>
    <property type="project" value="TreeGrafter"/>
</dbReference>
<feature type="compositionally biased region" description="Low complexity" evidence="5">
    <location>
        <begin position="17"/>
        <end position="29"/>
    </location>
</feature>
<evidence type="ECO:0000256" key="4">
    <source>
        <dbReference type="PROSITE-ProRule" id="PRU00332"/>
    </source>
</evidence>
<organism evidence="9 10">
    <name type="scientific">Ustilago bromivora</name>
    <dbReference type="NCBI Taxonomy" id="307758"/>
    <lineage>
        <taxon>Eukaryota</taxon>
        <taxon>Fungi</taxon>
        <taxon>Dikarya</taxon>
        <taxon>Basidiomycota</taxon>
        <taxon>Ustilaginomycotina</taxon>
        <taxon>Ustilaginomycetes</taxon>
        <taxon>Ustilaginales</taxon>
        <taxon>Ustilaginaceae</taxon>
        <taxon>Ustilago</taxon>
    </lineage>
</organism>
<accession>A0A8H8TP08</accession>
<feature type="compositionally biased region" description="Polar residues" evidence="5">
    <location>
        <begin position="236"/>
        <end position="245"/>
    </location>
</feature>
<evidence type="ECO:0000256" key="1">
    <source>
        <dbReference type="ARBA" id="ARBA00004123"/>
    </source>
</evidence>
<dbReference type="SMART" id="SM00360">
    <property type="entry name" value="RRM"/>
    <property type="match status" value="1"/>
</dbReference>
<dbReference type="PROSITE" id="PS50102">
    <property type="entry name" value="RRM"/>
    <property type="match status" value="1"/>
</dbReference>
<dbReference type="PROSITE" id="PS51939">
    <property type="entry name" value="XRRM"/>
    <property type="match status" value="1"/>
</dbReference>